<evidence type="ECO:0000313" key="1">
    <source>
        <dbReference type="EMBL" id="CCI12626.1"/>
    </source>
</evidence>
<protein>
    <submittedName>
        <fullName evidence="1">Uncharacterized protein</fullName>
    </submittedName>
</protein>
<accession>I4GS52</accession>
<comment type="caution">
    <text evidence="1">The sequence shown here is derived from an EMBL/GenBank/DDBJ whole genome shotgun (WGS) entry which is preliminary data.</text>
</comment>
<dbReference type="Proteomes" id="UP000003273">
    <property type="component" value="Unassembled WGS sequence"/>
</dbReference>
<dbReference type="AlphaFoldDB" id="I4GS52"/>
<sequence length="106" mass="11747">MPLSEVQALRGLNIIVPSQVFPVLSFGKIPIPVISYQLSVISYQLSVISYQLSVISYQLSVISVNQLSQQKPPSLVLLRGESLKNFPYPPHQGESISKAIDNWPIL</sequence>
<gene>
    <name evidence="1" type="ORF">MICAE_1460003</name>
</gene>
<dbReference type="HOGENOM" id="CLU_2220107_0_0_3"/>
<reference evidence="1 2" key="1">
    <citation type="submission" date="2012-04" db="EMBL/GenBank/DDBJ databases">
        <authorList>
            <person name="Genoscope - CEA"/>
        </authorList>
    </citation>
    <scope>NUCLEOTIDE SEQUENCE [LARGE SCALE GENOMIC DNA]</scope>
    <source>
        <strain evidence="1 2">9806</strain>
    </source>
</reference>
<evidence type="ECO:0000313" key="2">
    <source>
        <dbReference type="Proteomes" id="UP000003273"/>
    </source>
</evidence>
<organism evidence="1 2">
    <name type="scientific">Microcystis aeruginosa PCC 9806</name>
    <dbReference type="NCBI Taxonomy" id="1160282"/>
    <lineage>
        <taxon>Bacteria</taxon>
        <taxon>Bacillati</taxon>
        <taxon>Cyanobacteriota</taxon>
        <taxon>Cyanophyceae</taxon>
        <taxon>Oscillatoriophycideae</taxon>
        <taxon>Chroococcales</taxon>
        <taxon>Microcystaceae</taxon>
        <taxon>Microcystis</taxon>
    </lineage>
</organism>
<proteinExistence type="predicted"/>
<name>I4GS52_MICAE</name>
<dbReference type="EMBL" id="CAIL01000053">
    <property type="protein sequence ID" value="CCI12626.1"/>
    <property type="molecule type" value="Genomic_DNA"/>
</dbReference>